<keyword evidence="2 4" id="KW-0479">Metal-binding</keyword>
<dbReference type="Gene3D" id="1.10.760.10">
    <property type="entry name" value="Cytochrome c-like domain"/>
    <property type="match status" value="2"/>
</dbReference>
<dbReference type="SUPFAM" id="SSF46626">
    <property type="entry name" value="Cytochrome c"/>
    <property type="match status" value="2"/>
</dbReference>
<dbReference type="RefSeq" id="WP_095977908.1">
    <property type="nucleotide sequence ID" value="NZ_CP022163.1"/>
</dbReference>
<dbReference type="EMBL" id="CP022163">
    <property type="protein sequence ID" value="ATB29331.1"/>
    <property type="molecule type" value="Genomic_DNA"/>
</dbReference>
<dbReference type="PANTHER" id="PTHR35008:SF8">
    <property type="entry name" value="ALCOHOL DEHYDROGENASE CYTOCHROME C SUBUNIT"/>
    <property type="match status" value="1"/>
</dbReference>
<evidence type="ECO:0000256" key="1">
    <source>
        <dbReference type="ARBA" id="ARBA00022617"/>
    </source>
</evidence>
<evidence type="ECO:0000256" key="4">
    <source>
        <dbReference type="PROSITE-ProRule" id="PRU00433"/>
    </source>
</evidence>
<dbReference type="OrthoDB" id="9779283at2"/>
<dbReference type="PANTHER" id="PTHR35008">
    <property type="entry name" value="BLL4482 PROTEIN-RELATED"/>
    <property type="match status" value="1"/>
</dbReference>
<accession>A0A250IDW3</accession>
<keyword evidence="7" id="KW-1185">Reference proteome</keyword>
<dbReference type="AlphaFoldDB" id="A0A250IDW3"/>
<dbReference type="GO" id="GO:0046872">
    <property type="term" value="F:metal ion binding"/>
    <property type="evidence" value="ECO:0007669"/>
    <property type="project" value="UniProtKB-KW"/>
</dbReference>
<organism evidence="6 7">
    <name type="scientific">Melittangium boletus DSM 14713</name>
    <dbReference type="NCBI Taxonomy" id="1294270"/>
    <lineage>
        <taxon>Bacteria</taxon>
        <taxon>Pseudomonadati</taxon>
        <taxon>Myxococcota</taxon>
        <taxon>Myxococcia</taxon>
        <taxon>Myxococcales</taxon>
        <taxon>Cystobacterineae</taxon>
        <taxon>Archangiaceae</taxon>
        <taxon>Melittangium</taxon>
    </lineage>
</organism>
<reference evidence="6 7" key="1">
    <citation type="submission" date="2017-06" db="EMBL/GenBank/DDBJ databases">
        <authorList>
            <person name="Kim H.J."/>
            <person name="Triplett B.A."/>
        </authorList>
    </citation>
    <scope>NUCLEOTIDE SEQUENCE [LARGE SCALE GENOMIC DNA]</scope>
    <source>
        <strain evidence="6 7">DSM 14713</strain>
    </source>
</reference>
<keyword evidence="3 4" id="KW-0408">Iron</keyword>
<name>A0A250IDW3_9BACT</name>
<dbReference type="Pfam" id="PF13442">
    <property type="entry name" value="Cytochrome_CBB3"/>
    <property type="match status" value="1"/>
</dbReference>
<gene>
    <name evidence="6" type="ORF">MEBOL_002780</name>
</gene>
<evidence type="ECO:0000256" key="3">
    <source>
        <dbReference type="ARBA" id="ARBA00023004"/>
    </source>
</evidence>
<protein>
    <submittedName>
        <fullName evidence="6">Cytochrome Cbb3</fullName>
    </submittedName>
</protein>
<dbReference type="KEGG" id="mbd:MEBOL_002780"/>
<evidence type="ECO:0000259" key="5">
    <source>
        <dbReference type="PROSITE" id="PS51007"/>
    </source>
</evidence>
<dbReference type="InterPro" id="IPR051459">
    <property type="entry name" value="Cytochrome_c-type_DH"/>
</dbReference>
<dbReference type="PROSITE" id="PS51257">
    <property type="entry name" value="PROKAR_LIPOPROTEIN"/>
    <property type="match status" value="1"/>
</dbReference>
<dbReference type="PROSITE" id="PS51007">
    <property type="entry name" value="CYTC"/>
    <property type="match status" value="1"/>
</dbReference>
<keyword evidence="1 4" id="KW-0349">Heme</keyword>
<dbReference type="GO" id="GO:0020037">
    <property type="term" value="F:heme binding"/>
    <property type="evidence" value="ECO:0007669"/>
    <property type="project" value="InterPro"/>
</dbReference>
<feature type="domain" description="Cytochrome c" evidence="5">
    <location>
        <begin position="140"/>
        <end position="232"/>
    </location>
</feature>
<dbReference type="InterPro" id="IPR009056">
    <property type="entry name" value="Cyt_c-like_dom"/>
</dbReference>
<dbReference type="InterPro" id="IPR036909">
    <property type="entry name" value="Cyt_c-like_dom_sf"/>
</dbReference>
<evidence type="ECO:0000313" key="7">
    <source>
        <dbReference type="Proteomes" id="UP000217289"/>
    </source>
</evidence>
<sequence>MRAWAWAMALGVMAGCGPTPARDFGEALFKDPLLSESQYNAFSCATCHATSDAQAREKMYTGLSLVGAASRPSWWGGYEVRLIDAVNFCYTAFMRGTTPLGDEDPKSRALYEYLVSLSPESTSPAQPLTLVRDIAEVPRGDKNRGAEVYQAACQDCHGERSTGTGRLTSLAPVLPEVSREYGQLFPNATPALVFIEKVRHGRFFGVGGNMPPYSLEALSDEDLGALLSYLGL</sequence>
<evidence type="ECO:0000256" key="2">
    <source>
        <dbReference type="ARBA" id="ARBA00022723"/>
    </source>
</evidence>
<dbReference type="Proteomes" id="UP000217289">
    <property type="component" value="Chromosome"/>
</dbReference>
<proteinExistence type="predicted"/>
<evidence type="ECO:0000313" key="6">
    <source>
        <dbReference type="EMBL" id="ATB29331.1"/>
    </source>
</evidence>
<dbReference type="GO" id="GO:0009055">
    <property type="term" value="F:electron transfer activity"/>
    <property type="evidence" value="ECO:0007669"/>
    <property type="project" value="InterPro"/>
</dbReference>